<keyword evidence="4" id="KW-1133">Transmembrane helix</keyword>
<dbReference type="Proteomes" id="UP001301769">
    <property type="component" value="Unassembled WGS sequence"/>
</dbReference>
<keyword evidence="5" id="KW-0472">Membrane</keyword>
<feature type="domain" description="WSC" evidence="8">
    <location>
        <begin position="234"/>
        <end position="325"/>
    </location>
</feature>
<feature type="domain" description="WSC" evidence="8">
    <location>
        <begin position="139"/>
        <end position="228"/>
    </location>
</feature>
<dbReference type="PANTHER" id="PTHR24269">
    <property type="entry name" value="KREMEN PROTEIN"/>
    <property type="match status" value="1"/>
</dbReference>
<evidence type="ECO:0000256" key="2">
    <source>
        <dbReference type="ARBA" id="ARBA00022692"/>
    </source>
</evidence>
<dbReference type="SMART" id="SM00321">
    <property type="entry name" value="WSC"/>
    <property type="match status" value="3"/>
</dbReference>
<accession>A0AAN7B7S3</accession>
<evidence type="ECO:0000256" key="3">
    <source>
        <dbReference type="ARBA" id="ARBA00022729"/>
    </source>
</evidence>
<evidence type="ECO:0000256" key="7">
    <source>
        <dbReference type="SAM" id="SignalP"/>
    </source>
</evidence>
<feature type="domain" description="WSC" evidence="8">
    <location>
        <begin position="37"/>
        <end position="127"/>
    </location>
</feature>
<comment type="caution">
    <text evidence="9">The sequence shown here is derived from an EMBL/GenBank/DDBJ whole genome shotgun (WGS) entry which is preliminary data.</text>
</comment>
<dbReference type="InterPro" id="IPR002889">
    <property type="entry name" value="WSC_carb-bd"/>
</dbReference>
<evidence type="ECO:0000313" key="10">
    <source>
        <dbReference type="Proteomes" id="UP001301769"/>
    </source>
</evidence>
<organism evidence="9 10">
    <name type="scientific">Rhypophila decipiens</name>
    <dbReference type="NCBI Taxonomy" id="261697"/>
    <lineage>
        <taxon>Eukaryota</taxon>
        <taxon>Fungi</taxon>
        <taxon>Dikarya</taxon>
        <taxon>Ascomycota</taxon>
        <taxon>Pezizomycotina</taxon>
        <taxon>Sordariomycetes</taxon>
        <taxon>Sordariomycetidae</taxon>
        <taxon>Sordariales</taxon>
        <taxon>Naviculisporaceae</taxon>
        <taxon>Rhypophila</taxon>
    </lineage>
</organism>
<keyword evidence="3 7" id="KW-0732">Signal</keyword>
<keyword evidence="10" id="KW-1185">Reference proteome</keyword>
<feature type="domain" description="WSC" evidence="8">
    <location>
        <begin position="338"/>
        <end position="396"/>
    </location>
</feature>
<protein>
    <submittedName>
        <fullName evidence="9">Fungistatic metabolite</fullName>
    </submittedName>
</protein>
<keyword evidence="2" id="KW-0812">Transmembrane</keyword>
<reference evidence="9" key="2">
    <citation type="submission" date="2023-05" db="EMBL/GenBank/DDBJ databases">
        <authorList>
            <consortium name="Lawrence Berkeley National Laboratory"/>
            <person name="Steindorff A."/>
            <person name="Hensen N."/>
            <person name="Bonometti L."/>
            <person name="Westerberg I."/>
            <person name="Brannstrom I.O."/>
            <person name="Guillou S."/>
            <person name="Cros-Aarteil S."/>
            <person name="Calhoun S."/>
            <person name="Haridas S."/>
            <person name="Kuo A."/>
            <person name="Mondo S."/>
            <person name="Pangilinan J."/>
            <person name="Riley R."/>
            <person name="Labutti K."/>
            <person name="Andreopoulos B."/>
            <person name="Lipzen A."/>
            <person name="Chen C."/>
            <person name="Yanf M."/>
            <person name="Daum C."/>
            <person name="Ng V."/>
            <person name="Clum A."/>
            <person name="Ohm R."/>
            <person name="Martin F."/>
            <person name="Silar P."/>
            <person name="Natvig D."/>
            <person name="Lalanne C."/>
            <person name="Gautier V."/>
            <person name="Ament-Velasquez S.L."/>
            <person name="Kruys A."/>
            <person name="Hutchinson M.I."/>
            <person name="Powell A.J."/>
            <person name="Barry K."/>
            <person name="Miller A.N."/>
            <person name="Grigoriev I.V."/>
            <person name="Debuchy R."/>
            <person name="Gladieux P."/>
            <person name="Thoren M.H."/>
            <person name="Johannesson H."/>
        </authorList>
    </citation>
    <scope>NUCLEOTIDE SEQUENCE</scope>
    <source>
        <strain evidence="9">PSN293</strain>
    </source>
</reference>
<evidence type="ECO:0000256" key="5">
    <source>
        <dbReference type="ARBA" id="ARBA00023136"/>
    </source>
</evidence>
<dbReference type="GO" id="GO:0005886">
    <property type="term" value="C:plasma membrane"/>
    <property type="evidence" value="ECO:0007669"/>
    <property type="project" value="TreeGrafter"/>
</dbReference>
<dbReference type="AlphaFoldDB" id="A0AAN7B7S3"/>
<evidence type="ECO:0000256" key="1">
    <source>
        <dbReference type="ARBA" id="ARBA00004167"/>
    </source>
</evidence>
<dbReference type="EMBL" id="MU858154">
    <property type="protein sequence ID" value="KAK4211225.1"/>
    <property type="molecule type" value="Genomic_DNA"/>
</dbReference>
<name>A0AAN7B7S3_9PEZI</name>
<dbReference type="InterPro" id="IPR051836">
    <property type="entry name" value="Kremen_rcpt"/>
</dbReference>
<evidence type="ECO:0000313" key="9">
    <source>
        <dbReference type="EMBL" id="KAK4211225.1"/>
    </source>
</evidence>
<dbReference type="Pfam" id="PF01822">
    <property type="entry name" value="WSC"/>
    <property type="match status" value="4"/>
</dbReference>
<evidence type="ECO:0000259" key="8">
    <source>
        <dbReference type="PROSITE" id="PS51212"/>
    </source>
</evidence>
<feature type="signal peptide" evidence="7">
    <location>
        <begin position="1"/>
        <end position="22"/>
    </location>
</feature>
<evidence type="ECO:0000256" key="4">
    <source>
        <dbReference type="ARBA" id="ARBA00022989"/>
    </source>
</evidence>
<evidence type="ECO:0000256" key="6">
    <source>
        <dbReference type="ARBA" id="ARBA00023180"/>
    </source>
</evidence>
<sequence length="396" mass="42067">MAPSHSSLRAASLLSIFAAAQALSRQSNQLETRQSPSFSEIGCFVDGENGRALKGPSTAGNDMTVDKCANFCGLDYKYFGVEYGSECFCGNEYAASTASSSECSFTCAGNPSQTCGAGNRINIYNNLIYSPRVPGSVEGKLYQGCFVDDGNPRVLPSNLLGSDVLTAEVCAEHCDGYAYFGLEYGRECWCGTSAPTVPAPESECSFPCAGNDRELCGAGGRINVFGPLPPSVGDFLYQGCFTDNNDDRVLSGKVVLDGAMTVELCESSCAGYSWFGVEYGSQCYCGTFLKSSAEKRTESECSMVCGGDSTEKCGAANRLNVYSTGVSQEPGNLLTVGDFSYLSCYTDSGGARSLTGASSFTSDMTIEMCADFCEDFGYFGVEYSTQCFCGDSALWW</sequence>
<proteinExistence type="predicted"/>
<dbReference type="PANTHER" id="PTHR24269:SF16">
    <property type="entry name" value="PROTEIN SLG1"/>
    <property type="match status" value="1"/>
</dbReference>
<feature type="chain" id="PRO_5042928266" evidence="7">
    <location>
        <begin position="23"/>
        <end position="396"/>
    </location>
</feature>
<dbReference type="PROSITE" id="PS51212">
    <property type="entry name" value="WSC"/>
    <property type="match status" value="4"/>
</dbReference>
<reference evidence="9" key="1">
    <citation type="journal article" date="2023" name="Mol. Phylogenet. Evol.">
        <title>Genome-scale phylogeny and comparative genomics of the fungal order Sordariales.</title>
        <authorList>
            <person name="Hensen N."/>
            <person name="Bonometti L."/>
            <person name="Westerberg I."/>
            <person name="Brannstrom I.O."/>
            <person name="Guillou S."/>
            <person name="Cros-Aarteil S."/>
            <person name="Calhoun S."/>
            <person name="Haridas S."/>
            <person name="Kuo A."/>
            <person name="Mondo S."/>
            <person name="Pangilinan J."/>
            <person name="Riley R."/>
            <person name="LaButti K."/>
            <person name="Andreopoulos B."/>
            <person name="Lipzen A."/>
            <person name="Chen C."/>
            <person name="Yan M."/>
            <person name="Daum C."/>
            <person name="Ng V."/>
            <person name="Clum A."/>
            <person name="Steindorff A."/>
            <person name="Ohm R.A."/>
            <person name="Martin F."/>
            <person name="Silar P."/>
            <person name="Natvig D.O."/>
            <person name="Lalanne C."/>
            <person name="Gautier V."/>
            <person name="Ament-Velasquez S.L."/>
            <person name="Kruys A."/>
            <person name="Hutchinson M.I."/>
            <person name="Powell A.J."/>
            <person name="Barry K."/>
            <person name="Miller A.N."/>
            <person name="Grigoriev I.V."/>
            <person name="Debuchy R."/>
            <person name="Gladieux P."/>
            <person name="Hiltunen Thoren M."/>
            <person name="Johannesson H."/>
        </authorList>
    </citation>
    <scope>NUCLEOTIDE SEQUENCE</scope>
    <source>
        <strain evidence="9">PSN293</strain>
    </source>
</reference>
<keyword evidence="6" id="KW-0325">Glycoprotein</keyword>
<gene>
    <name evidence="9" type="ORF">QBC37DRAFT_446794</name>
</gene>
<comment type="subcellular location">
    <subcellularLocation>
        <location evidence="1">Membrane</location>
        <topology evidence="1">Single-pass membrane protein</topology>
    </subcellularLocation>
</comment>